<keyword evidence="8" id="KW-1185">Reference proteome</keyword>
<dbReference type="GO" id="GO:0003723">
    <property type="term" value="F:RNA binding"/>
    <property type="evidence" value="ECO:0007669"/>
    <property type="project" value="UniProtKB-UniRule"/>
</dbReference>
<name>A0A7R8X7Z0_9CRUS</name>
<sequence>MVQMDAVKIESLDGDSSQAPHPSPGSERGNRGFGRGRGGRGGPRGRGGMRGGGGGGPPGGDRRPRAPEDRIQDRLNQVFSGMPTIDIPPREETGVRKFTNHNRLFVGNLPTDIKQDEFDQLFAPYGETNEQFLNAEKAFGFVKYDYRSNAEKAKLELDGKPVRGRNIKVRFAAHGAALKVKNLNPWVSNELLEKAFSVFGEIERCVVLVDGRGKPLGEGLVEFVAKPSALQCLKMCNEGCFFLTQSPRPVIVEPLEEKDTDEGLQDRMLPKKHPEFQKERSVPPRFAAQGSFEFEYAERWKELYQMEKQKIASVEAEMRYEREKLDQQMEYARHDHEINMLREREFLSELRQRELEKERQMRDAEMRMREREEMRRKEEEMYRMRQDDLAQQMQRREDELRRRVQENSMFLQEEAMRAGGSDNKEGMQSAQTNDTYTNQGGYGTNGRWDRSATSEGQYPAFVTNMGSGVMPPDPKAVVESYGTDTYQQGYTYGYQQEMDNDGGMNRGGSWGRADRALPHDEYPGSKRRRY</sequence>
<keyword evidence="4" id="KW-0175">Coiled coil</keyword>
<feature type="region of interest" description="Disordered" evidence="5">
    <location>
        <begin position="1"/>
        <end position="67"/>
    </location>
</feature>
<evidence type="ECO:0000256" key="3">
    <source>
        <dbReference type="PROSITE-ProRule" id="PRU00176"/>
    </source>
</evidence>
<dbReference type="Gene3D" id="6.10.250.1170">
    <property type="match status" value="1"/>
</dbReference>
<dbReference type="Pfam" id="PF08075">
    <property type="entry name" value="NOPS"/>
    <property type="match status" value="1"/>
</dbReference>
<dbReference type="SUPFAM" id="SSF54928">
    <property type="entry name" value="RNA-binding domain, RBD"/>
    <property type="match status" value="1"/>
</dbReference>
<dbReference type="PANTHER" id="PTHR23189">
    <property type="entry name" value="RNA RECOGNITION MOTIF-CONTAINING"/>
    <property type="match status" value="1"/>
</dbReference>
<reference evidence="7" key="1">
    <citation type="submission" date="2020-11" db="EMBL/GenBank/DDBJ databases">
        <authorList>
            <person name="Tran Van P."/>
        </authorList>
    </citation>
    <scope>NUCLEOTIDE SEQUENCE</scope>
</reference>
<keyword evidence="1" id="KW-0677">Repeat</keyword>
<accession>A0A7R8X7Z0</accession>
<dbReference type="EMBL" id="CAJPEV010000240">
    <property type="protein sequence ID" value="CAG0882836.1"/>
    <property type="molecule type" value="Genomic_DNA"/>
</dbReference>
<gene>
    <name evidence="7" type="ORF">DSTB1V02_LOCUS2229</name>
</gene>
<dbReference type="Gene3D" id="3.30.70.330">
    <property type="match status" value="2"/>
</dbReference>
<feature type="region of interest" description="Disordered" evidence="5">
    <location>
        <begin position="496"/>
        <end position="530"/>
    </location>
</feature>
<protein>
    <recommendedName>
        <fullName evidence="6">RRM domain-containing protein</fullName>
    </recommendedName>
</protein>
<dbReference type="Proteomes" id="UP000677054">
    <property type="component" value="Unassembled WGS sequence"/>
</dbReference>
<keyword evidence="2 3" id="KW-0694">RNA-binding</keyword>
<dbReference type="PROSITE" id="PS50102">
    <property type="entry name" value="RRM"/>
    <property type="match status" value="2"/>
</dbReference>
<dbReference type="AlphaFoldDB" id="A0A7R8X7Z0"/>
<dbReference type="FunFam" id="3.30.70.330:FF:000043">
    <property type="entry name" value="paraspeckle component 1 isoform X1"/>
    <property type="match status" value="1"/>
</dbReference>
<feature type="compositionally biased region" description="Basic and acidic residues" evidence="5">
    <location>
        <begin position="512"/>
        <end position="524"/>
    </location>
</feature>
<feature type="compositionally biased region" description="Gly residues" evidence="5">
    <location>
        <begin position="31"/>
        <end position="59"/>
    </location>
</feature>
<dbReference type="OrthoDB" id="10067824at2759"/>
<feature type="domain" description="RRM" evidence="6">
    <location>
        <begin position="102"/>
        <end position="174"/>
    </location>
</feature>
<dbReference type="InterPro" id="IPR000504">
    <property type="entry name" value="RRM_dom"/>
</dbReference>
<evidence type="ECO:0000256" key="5">
    <source>
        <dbReference type="SAM" id="MobiDB-lite"/>
    </source>
</evidence>
<evidence type="ECO:0000256" key="2">
    <source>
        <dbReference type="ARBA" id="ARBA00022884"/>
    </source>
</evidence>
<dbReference type="EMBL" id="LR899757">
    <property type="protein sequence ID" value="CAD7242258.1"/>
    <property type="molecule type" value="Genomic_DNA"/>
</dbReference>
<feature type="domain" description="RRM" evidence="6">
    <location>
        <begin position="176"/>
        <end position="257"/>
    </location>
</feature>
<proteinExistence type="predicted"/>
<dbReference type="InterPro" id="IPR035979">
    <property type="entry name" value="RBD_domain_sf"/>
</dbReference>
<dbReference type="SMART" id="SM00360">
    <property type="entry name" value="RRM"/>
    <property type="match status" value="2"/>
</dbReference>
<evidence type="ECO:0000313" key="7">
    <source>
        <dbReference type="EMBL" id="CAD7242258.1"/>
    </source>
</evidence>
<dbReference type="CDD" id="cd12333">
    <property type="entry name" value="RRM2_p54nrb_like"/>
    <property type="match status" value="1"/>
</dbReference>
<feature type="coiled-coil region" evidence="4">
    <location>
        <begin position="347"/>
        <end position="387"/>
    </location>
</feature>
<evidence type="ECO:0000259" key="6">
    <source>
        <dbReference type="PROSITE" id="PS50102"/>
    </source>
</evidence>
<evidence type="ECO:0000313" key="8">
    <source>
        <dbReference type="Proteomes" id="UP000677054"/>
    </source>
</evidence>
<organism evidence="7">
    <name type="scientific">Darwinula stevensoni</name>
    <dbReference type="NCBI Taxonomy" id="69355"/>
    <lineage>
        <taxon>Eukaryota</taxon>
        <taxon>Metazoa</taxon>
        <taxon>Ecdysozoa</taxon>
        <taxon>Arthropoda</taxon>
        <taxon>Crustacea</taxon>
        <taxon>Oligostraca</taxon>
        <taxon>Ostracoda</taxon>
        <taxon>Podocopa</taxon>
        <taxon>Podocopida</taxon>
        <taxon>Darwinulocopina</taxon>
        <taxon>Darwinuloidea</taxon>
        <taxon>Darwinulidae</taxon>
        <taxon>Darwinula</taxon>
    </lineage>
</organism>
<evidence type="ECO:0000256" key="1">
    <source>
        <dbReference type="ARBA" id="ARBA00022737"/>
    </source>
</evidence>
<feature type="region of interest" description="Disordered" evidence="5">
    <location>
        <begin position="416"/>
        <end position="444"/>
    </location>
</feature>
<evidence type="ECO:0000256" key="4">
    <source>
        <dbReference type="SAM" id="Coils"/>
    </source>
</evidence>
<dbReference type="InterPro" id="IPR012975">
    <property type="entry name" value="NOPS"/>
</dbReference>
<dbReference type="Pfam" id="PF00076">
    <property type="entry name" value="RRM_1"/>
    <property type="match status" value="2"/>
</dbReference>
<dbReference type="InterPro" id="IPR012677">
    <property type="entry name" value="Nucleotide-bd_a/b_plait_sf"/>
</dbReference>